<dbReference type="Pfam" id="PF02518">
    <property type="entry name" value="HATPase_c"/>
    <property type="match status" value="1"/>
</dbReference>
<dbReference type="SUPFAM" id="SSF55874">
    <property type="entry name" value="ATPase domain of HSP90 chaperone/DNA topoisomerase II/histidine kinase"/>
    <property type="match status" value="1"/>
</dbReference>
<feature type="transmembrane region" description="Helical" evidence="15">
    <location>
        <begin position="161"/>
        <end position="180"/>
    </location>
</feature>
<dbReference type="SUPFAM" id="SSF47384">
    <property type="entry name" value="Homodimeric domain of signal transducing histidine kinase"/>
    <property type="match status" value="1"/>
</dbReference>
<dbReference type="eggNOG" id="COG0642">
    <property type="taxonomic scope" value="Bacteria"/>
</dbReference>
<dbReference type="InterPro" id="IPR003661">
    <property type="entry name" value="HisK_dim/P_dom"/>
</dbReference>
<dbReference type="SMART" id="SM00388">
    <property type="entry name" value="HisKA"/>
    <property type="match status" value="1"/>
</dbReference>
<evidence type="ECO:0000256" key="7">
    <source>
        <dbReference type="ARBA" id="ARBA00022679"/>
    </source>
</evidence>
<evidence type="ECO:0000256" key="13">
    <source>
        <dbReference type="ARBA" id="ARBA00023012"/>
    </source>
</evidence>
<dbReference type="InterPro" id="IPR003660">
    <property type="entry name" value="HAMP_dom"/>
</dbReference>
<evidence type="ECO:0000256" key="12">
    <source>
        <dbReference type="ARBA" id="ARBA00022989"/>
    </source>
</evidence>
<keyword evidence="10 18" id="KW-0418">Kinase</keyword>
<dbReference type="GO" id="GO:0005886">
    <property type="term" value="C:plasma membrane"/>
    <property type="evidence" value="ECO:0007669"/>
    <property type="project" value="UniProtKB-SubCell"/>
</dbReference>
<evidence type="ECO:0000313" key="19">
    <source>
        <dbReference type="Proteomes" id="UP000028186"/>
    </source>
</evidence>
<keyword evidence="9" id="KW-0547">Nucleotide-binding</keyword>
<keyword evidence="18" id="KW-0614">Plasmid</keyword>
<feature type="transmembrane region" description="Helical" evidence="15">
    <location>
        <begin position="12"/>
        <end position="34"/>
    </location>
</feature>
<dbReference type="InterPro" id="IPR036890">
    <property type="entry name" value="HATPase_C_sf"/>
</dbReference>
<keyword evidence="6" id="KW-0597">Phosphoprotein</keyword>
<evidence type="ECO:0000256" key="11">
    <source>
        <dbReference type="ARBA" id="ARBA00022840"/>
    </source>
</evidence>
<dbReference type="PANTHER" id="PTHR44936">
    <property type="entry name" value="SENSOR PROTEIN CREC"/>
    <property type="match status" value="1"/>
</dbReference>
<evidence type="ECO:0000256" key="3">
    <source>
        <dbReference type="ARBA" id="ARBA00012438"/>
    </source>
</evidence>
<dbReference type="InterPro" id="IPR003594">
    <property type="entry name" value="HATPase_dom"/>
</dbReference>
<keyword evidence="5" id="KW-0997">Cell inner membrane</keyword>
<keyword evidence="4" id="KW-1003">Cell membrane</keyword>
<keyword evidence="11" id="KW-0067">ATP-binding</keyword>
<evidence type="ECO:0000256" key="5">
    <source>
        <dbReference type="ARBA" id="ARBA00022519"/>
    </source>
</evidence>
<keyword evidence="7" id="KW-0808">Transferase</keyword>
<evidence type="ECO:0000256" key="14">
    <source>
        <dbReference type="ARBA" id="ARBA00023136"/>
    </source>
</evidence>
<evidence type="ECO:0000259" key="16">
    <source>
        <dbReference type="PROSITE" id="PS50109"/>
    </source>
</evidence>
<dbReference type="CDD" id="cd00075">
    <property type="entry name" value="HATPase"/>
    <property type="match status" value="1"/>
</dbReference>
<dbReference type="Gene3D" id="3.30.565.10">
    <property type="entry name" value="Histidine kinase-like ATPase, C-terminal domain"/>
    <property type="match status" value="1"/>
</dbReference>
<dbReference type="SMART" id="SM00387">
    <property type="entry name" value="HATPase_c"/>
    <property type="match status" value="1"/>
</dbReference>
<evidence type="ECO:0000256" key="15">
    <source>
        <dbReference type="SAM" id="Phobius"/>
    </source>
</evidence>
<evidence type="ECO:0000256" key="6">
    <source>
        <dbReference type="ARBA" id="ARBA00022553"/>
    </source>
</evidence>
<dbReference type="PANTHER" id="PTHR44936:SF5">
    <property type="entry name" value="SENSOR HISTIDINE KINASE ENVZ"/>
    <property type="match status" value="1"/>
</dbReference>
<dbReference type="HOGENOM" id="CLU_000445_89_27_5"/>
<dbReference type="Pfam" id="PF00672">
    <property type="entry name" value="HAMP"/>
    <property type="match status" value="1"/>
</dbReference>
<proteinExistence type="predicted"/>
<dbReference type="GO" id="GO:0005524">
    <property type="term" value="F:ATP binding"/>
    <property type="evidence" value="ECO:0007669"/>
    <property type="project" value="UniProtKB-KW"/>
</dbReference>
<reference evidence="19" key="1">
    <citation type="journal article" date="2014" name="BMC Genomics">
        <title>Genome sequencing of two Neorhizobium galegae strains reveals a noeT gene responsible for the unusual acetylation of the nodulation factors.</title>
        <authorList>
            <person name="Osterman J."/>
            <person name="Marsh J."/>
            <person name="Laine P.K."/>
            <person name="Zeng Z."/>
            <person name="Alatalo E."/>
            <person name="Sullivan J.T."/>
            <person name="Young J.P."/>
            <person name="Thomas-Oates J."/>
            <person name="Paulin L."/>
            <person name="Lindstrom K."/>
        </authorList>
    </citation>
    <scope>NUCLEOTIDE SEQUENCE [LARGE SCALE GENOMIC DNA]</scope>
    <source>
        <strain evidence="19">HAMBI 1141</strain>
        <plasmid evidence="19">II</plasmid>
    </source>
</reference>
<dbReference type="InterPro" id="IPR050980">
    <property type="entry name" value="2C_sensor_his_kinase"/>
</dbReference>
<keyword evidence="13" id="KW-0902">Two-component regulatory system</keyword>
<dbReference type="EC" id="2.7.13.3" evidence="3"/>
<organism evidence="18 19">
    <name type="scientific">Neorhizobium galegae bv. officinalis bv. officinalis str. HAMBI 1141</name>
    <dbReference type="NCBI Taxonomy" id="1028801"/>
    <lineage>
        <taxon>Bacteria</taxon>
        <taxon>Pseudomonadati</taxon>
        <taxon>Pseudomonadota</taxon>
        <taxon>Alphaproteobacteria</taxon>
        <taxon>Hyphomicrobiales</taxon>
        <taxon>Rhizobiaceae</taxon>
        <taxon>Rhizobium/Agrobacterium group</taxon>
        <taxon>Neorhizobium</taxon>
    </lineage>
</organism>
<accession>A0A068TID4</accession>
<dbReference type="Proteomes" id="UP000028186">
    <property type="component" value="Plasmid pHAMBI1141a"/>
</dbReference>
<dbReference type="InterPro" id="IPR005467">
    <property type="entry name" value="His_kinase_dom"/>
</dbReference>
<keyword evidence="8 15" id="KW-0812">Transmembrane</keyword>
<evidence type="ECO:0000256" key="8">
    <source>
        <dbReference type="ARBA" id="ARBA00022692"/>
    </source>
</evidence>
<evidence type="ECO:0000256" key="1">
    <source>
        <dbReference type="ARBA" id="ARBA00000085"/>
    </source>
</evidence>
<sequence length="447" mass="48922">MFFRRLPGLSTIHSQITGVILLSLAITVLGGSFLKQRVETGYSLVDVEELADSVFTISSILKTATPEERDIVLQAANRAGWHFTLRPRALAETFKSSSPEESVLDATIDWLFSPDGRQTPLGGWKTFLDDKRVVSAEIDDKTILVLGGLPNTAFWSEVLDYLVAVITLIVLFSSFGVWAITRPLRKIASAAANADITSGRVIFEEEGSVEIVAVARSLNGMSDRITDMIHGRTRMLRGVSHDLRTPLTRLRLRIERVGDGQLRDMLLADISRIDSLLKESLSYLRDDHHREQVETIDLATTLQTICSEFDDVGHKVDYIGPNHLSANCKPLAITRAVTNLCENAVKFGDKVAIELKRSGDKVVVDVSDNGPGIPKQSRAQVLEPFFKLNAARTDGNAGFGLGLSIVGEIVQAHRGTLELLDGEPSGLLARLTFPADLQADGITAQVR</sequence>
<comment type="catalytic activity">
    <reaction evidence="1">
        <text>ATP + protein L-histidine = ADP + protein N-phospho-L-histidine.</text>
        <dbReference type="EC" id="2.7.13.3"/>
    </reaction>
</comment>
<feature type="domain" description="HAMP" evidence="17">
    <location>
        <begin position="178"/>
        <end position="230"/>
    </location>
</feature>
<dbReference type="PROSITE" id="PS50885">
    <property type="entry name" value="HAMP"/>
    <property type="match status" value="1"/>
</dbReference>
<dbReference type="PROSITE" id="PS50109">
    <property type="entry name" value="HIS_KIN"/>
    <property type="match status" value="1"/>
</dbReference>
<dbReference type="EMBL" id="HG938356">
    <property type="protein sequence ID" value="CDN57265.1"/>
    <property type="molecule type" value="Genomic_DNA"/>
</dbReference>
<dbReference type="InterPro" id="IPR036097">
    <property type="entry name" value="HisK_dim/P_sf"/>
</dbReference>
<gene>
    <name evidence="18" type="ORF">RG1141_PA04300</name>
</gene>
<name>A0A068TID4_NEOGA</name>
<dbReference type="GO" id="GO:0000155">
    <property type="term" value="F:phosphorelay sensor kinase activity"/>
    <property type="evidence" value="ECO:0007669"/>
    <property type="project" value="InterPro"/>
</dbReference>
<evidence type="ECO:0000256" key="2">
    <source>
        <dbReference type="ARBA" id="ARBA00004429"/>
    </source>
</evidence>
<dbReference type="InterPro" id="IPR004358">
    <property type="entry name" value="Sig_transdc_His_kin-like_C"/>
</dbReference>
<dbReference type="PRINTS" id="PR00344">
    <property type="entry name" value="BCTRLSENSOR"/>
</dbReference>
<feature type="domain" description="Histidine kinase" evidence="16">
    <location>
        <begin position="238"/>
        <end position="437"/>
    </location>
</feature>
<keyword evidence="14 15" id="KW-0472">Membrane</keyword>
<keyword evidence="12 15" id="KW-1133">Transmembrane helix</keyword>
<dbReference type="AlphaFoldDB" id="A0A068TID4"/>
<evidence type="ECO:0000256" key="10">
    <source>
        <dbReference type="ARBA" id="ARBA00022777"/>
    </source>
</evidence>
<dbReference type="Gene3D" id="1.10.287.130">
    <property type="match status" value="1"/>
</dbReference>
<evidence type="ECO:0000313" key="18">
    <source>
        <dbReference type="EMBL" id="CDN57265.1"/>
    </source>
</evidence>
<evidence type="ECO:0000256" key="9">
    <source>
        <dbReference type="ARBA" id="ARBA00022741"/>
    </source>
</evidence>
<dbReference type="PATRIC" id="fig|1028801.3.peg.5026"/>
<dbReference type="CDD" id="cd00082">
    <property type="entry name" value="HisKA"/>
    <property type="match status" value="1"/>
</dbReference>
<dbReference type="CDD" id="cd06225">
    <property type="entry name" value="HAMP"/>
    <property type="match status" value="1"/>
</dbReference>
<dbReference type="Pfam" id="PF00512">
    <property type="entry name" value="HisKA"/>
    <property type="match status" value="1"/>
</dbReference>
<evidence type="ECO:0000256" key="4">
    <source>
        <dbReference type="ARBA" id="ARBA00022475"/>
    </source>
</evidence>
<evidence type="ECO:0000259" key="17">
    <source>
        <dbReference type="PROSITE" id="PS50885"/>
    </source>
</evidence>
<geneLocation type="plasmid" evidence="19">
    <name>II</name>
</geneLocation>
<dbReference type="KEGG" id="ngl:RG1141_PA04300"/>
<protein>
    <recommendedName>
        <fullName evidence="3">histidine kinase</fullName>
        <ecNumber evidence="3">2.7.13.3</ecNumber>
    </recommendedName>
</protein>
<comment type="subcellular location">
    <subcellularLocation>
        <location evidence="2">Cell inner membrane</location>
        <topology evidence="2">Multi-pass membrane protein</topology>
    </subcellularLocation>
</comment>